<feature type="region of interest" description="Disordered" evidence="4">
    <location>
        <begin position="378"/>
        <end position="403"/>
    </location>
</feature>
<reference evidence="6" key="1">
    <citation type="submission" date="2016-10" db="EMBL/GenBank/DDBJ databases">
        <authorList>
            <person name="de Groot N.N."/>
        </authorList>
    </citation>
    <scope>NUCLEOTIDE SEQUENCE</scope>
</reference>
<comment type="subcellular location">
    <subcellularLocation>
        <location evidence="1">Secreted</location>
    </subcellularLocation>
</comment>
<proteinExistence type="predicted"/>
<dbReference type="SUPFAM" id="SSF117074">
    <property type="entry name" value="Hypothetical protein PA1324"/>
    <property type="match status" value="1"/>
</dbReference>
<accession>A0A1W1ED24</accession>
<evidence type="ECO:0000256" key="1">
    <source>
        <dbReference type="ARBA" id="ARBA00004613"/>
    </source>
</evidence>
<evidence type="ECO:0000256" key="4">
    <source>
        <dbReference type="SAM" id="MobiDB-lite"/>
    </source>
</evidence>
<feature type="region of interest" description="Disordered" evidence="4">
    <location>
        <begin position="40"/>
        <end position="88"/>
    </location>
</feature>
<protein>
    <submittedName>
        <fullName evidence="6">Internalin, putative</fullName>
    </submittedName>
</protein>
<feature type="domain" description="SD-repeat containing protein B" evidence="5">
    <location>
        <begin position="227"/>
        <end position="297"/>
    </location>
</feature>
<dbReference type="Gene3D" id="2.60.40.10">
    <property type="entry name" value="Immunoglobulins"/>
    <property type="match status" value="2"/>
</dbReference>
<feature type="compositionally biased region" description="Basic residues" evidence="4">
    <location>
        <begin position="69"/>
        <end position="80"/>
    </location>
</feature>
<evidence type="ECO:0000256" key="3">
    <source>
        <dbReference type="ARBA" id="ARBA00022729"/>
    </source>
</evidence>
<dbReference type="Gene3D" id="4.10.1080.10">
    <property type="entry name" value="TSP type-3 repeat"/>
    <property type="match status" value="1"/>
</dbReference>
<dbReference type="InterPro" id="IPR033764">
    <property type="entry name" value="Sdr_B"/>
</dbReference>
<organism evidence="6">
    <name type="scientific">hydrothermal vent metagenome</name>
    <dbReference type="NCBI Taxonomy" id="652676"/>
    <lineage>
        <taxon>unclassified sequences</taxon>
        <taxon>metagenomes</taxon>
        <taxon>ecological metagenomes</taxon>
    </lineage>
</organism>
<dbReference type="GO" id="GO:0005509">
    <property type="term" value="F:calcium ion binding"/>
    <property type="evidence" value="ECO:0007669"/>
    <property type="project" value="InterPro"/>
</dbReference>
<feature type="compositionally biased region" description="Polar residues" evidence="4">
    <location>
        <begin position="40"/>
        <end position="49"/>
    </location>
</feature>
<keyword evidence="2" id="KW-0964">Secreted</keyword>
<dbReference type="Pfam" id="PF17210">
    <property type="entry name" value="SdrD_B"/>
    <property type="match status" value="1"/>
</dbReference>
<feature type="compositionally biased region" description="Polar residues" evidence="4">
    <location>
        <begin position="477"/>
        <end position="496"/>
    </location>
</feature>
<name>A0A1W1ED24_9ZZZZ</name>
<dbReference type="InterPro" id="IPR013783">
    <property type="entry name" value="Ig-like_fold"/>
</dbReference>
<dbReference type="InterPro" id="IPR028974">
    <property type="entry name" value="TSP_type-3_rpt"/>
</dbReference>
<feature type="region of interest" description="Disordered" evidence="4">
    <location>
        <begin position="445"/>
        <end position="504"/>
    </location>
</feature>
<keyword evidence="3" id="KW-0732">Signal</keyword>
<dbReference type="GO" id="GO:0005576">
    <property type="term" value="C:extracellular region"/>
    <property type="evidence" value="ECO:0007669"/>
    <property type="project" value="UniProtKB-SubCell"/>
</dbReference>
<evidence type="ECO:0000313" key="6">
    <source>
        <dbReference type="EMBL" id="SFZ97913.1"/>
    </source>
</evidence>
<feature type="compositionally biased region" description="Polar residues" evidence="4">
    <location>
        <begin position="450"/>
        <end position="463"/>
    </location>
</feature>
<dbReference type="SUPFAM" id="SSF49478">
    <property type="entry name" value="Cna protein B-type domain"/>
    <property type="match status" value="1"/>
</dbReference>
<sequence>MKSTNNKLISLLGNIVIAFTITLFLPSLASATWGNYTHGSKAHGSSNHGSKAHGSKNHGSTCNTGSHGSSKHGSKAHGSKAHGSNNHGTVDCSKYEKLADKYQKLADKYMKKYNNTHCYSYYNKYVCFAKKAADFKKKFDQCTADTAIDCDNYKVLADKYKELADKYKACADKYLAAYNNTCSWWYKNCYYKYYLSNLKKYKENMALYNQYMDKYNDCQAQNLYGSVTGYVYEDADKNAAKDAGEVGKAGILVILTDGNGKEYTTTTDATGKYKFDKVLKGTVSIKVTETGLPDDATLYTTHNPQTLTVESGKSNDAEYDVGYTLPDPLDTDGDGVPDVTDIDDDNDGILDIDEGNGAVDTDGDGIVDSLDLDSDNDTIPDNVEAQPTDTYVAPTGTDTDNDGLDDAYDTDNCGTSVTNPDTDGDGTVDALDLDSDNDGINDITEVGQPDANNDGMTDNSVGTNGLDDTVEAEDTYADTNGNIDNPSALQNTQNPDTPEVDYRDDSLPVTEGSTFGYVLIDGVGEANVTVSIVDEDGNPYDSVITDADGKYIFPEVTQGVATITIDESTLPSGLEQVTGVNPSTVSIIAGENVDAGVDSYRTLPTLECPVGFEKLEMTVFTSGSNTSDNLQTILPIDIDPNNIKSITFQKVWTSDKNDNIQPNEQFMIVAVDGQANLLSNTIYTTDINNITHEDEYSDLGTIPIDSNFTDLLLVHRADPTYGDNLPDGNSVTFRGLCYKLKVRI</sequence>
<dbReference type="AlphaFoldDB" id="A0A1W1ED24"/>
<evidence type="ECO:0000259" key="5">
    <source>
        <dbReference type="Pfam" id="PF17210"/>
    </source>
</evidence>
<evidence type="ECO:0000256" key="2">
    <source>
        <dbReference type="ARBA" id="ARBA00022525"/>
    </source>
</evidence>
<dbReference type="SUPFAM" id="SSF103647">
    <property type="entry name" value="TSP type-3 repeat"/>
    <property type="match status" value="1"/>
</dbReference>
<dbReference type="EMBL" id="FPKX01000030">
    <property type="protein sequence ID" value="SFZ97913.1"/>
    <property type="molecule type" value="Genomic_DNA"/>
</dbReference>
<gene>
    <name evidence="6" type="ORF">MNB_SV-5-1264</name>
</gene>